<name>A0A438EFZ8_VITVI</name>
<proteinExistence type="predicted"/>
<gene>
    <name evidence="1" type="ORF">CK203_067361</name>
</gene>
<reference evidence="1 2" key="1">
    <citation type="journal article" date="2018" name="PLoS Genet.">
        <title>Population sequencing reveals clonal diversity and ancestral inbreeding in the grapevine cultivar Chardonnay.</title>
        <authorList>
            <person name="Roach M.J."/>
            <person name="Johnson D.L."/>
            <person name="Bohlmann J."/>
            <person name="van Vuuren H.J."/>
            <person name="Jones S.J."/>
            <person name="Pretorius I.S."/>
            <person name="Schmidt S.A."/>
            <person name="Borneman A.R."/>
        </authorList>
    </citation>
    <scope>NUCLEOTIDE SEQUENCE [LARGE SCALE GENOMIC DNA]</scope>
    <source>
        <strain evidence="2">cv. Chardonnay</strain>
        <tissue evidence="1">Leaf</tissue>
    </source>
</reference>
<comment type="caution">
    <text evidence="1">The sequence shown here is derived from an EMBL/GenBank/DDBJ whole genome shotgun (WGS) entry which is preliminary data.</text>
</comment>
<dbReference type="EMBL" id="QGNW01001302">
    <property type="protein sequence ID" value="RVW46637.1"/>
    <property type="molecule type" value="Genomic_DNA"/>
</dbReference>
<dbReference type="InterPro" id="IPR032675">
    <property type="entry name" value="LRR_dom_sf"/>
</dbReference>
<dbReference type="SUPFAM" id="SSF52047">
    <property type="entry name" value="RNI-like"/>
    <property type="match status" value="1"/>
</dbReference>
<evidence type="ECO:0000313" key="1">
    <source>
        <dbReference type="EMBL" id="RVW46637.1"/>
    </source>
</evidence>
<evidence type="ECO:0008006" key="3">
    <source>
        <dbReference type="Google" id="ProtNLM"/>
    </source>
</evidence>
<protein>
    <recommendedName>
        <fullName evidence="3">Disease resistance protein</fullName>
    </recommendedName>
</protein>
<accession>A0A438EFZ8</accession>
<dbReference type="Gene3D" id="3.80.10.10">
    <property type="entry name" value="Ribonuclease Inhibitor"/>
    <property type="match status" value="1"/>
</dbReference>
<sequence>MEYLTIASDDLVEWTQIEEGALPSLKQLSFSNCMRLMVLPEGLQHVTTLQILDLWNVHEDLIQRIETPESYFLPCEMAGFLAASFQWKLNSTLPQDIEILLDVKGQMVSLISKLNEVEYYVDDFIAQVYGRNQQDQKEMIAKFRRKLENINSGIMNIMLGRCSGQLMGVGLEFLKASQDSKASRLRRHIYTGGSISKELGVSQMILKASKSLQMTGLLTFSNFKSSFWFADSLFPSESFSPPSLLQTLKLEGRFIESPTWLGSMENLTKLPMVSSHLSEN</sequence>
<evidence type="ECO:0000313" key="2">
    <source>
        <dbReference type="Proteomes" id="UP000288805"/>
    </source>
</evidence>
<dbReference type="Proteomes" id="UP000288805">
    <property type="component" value="Unassembled WGS sequence"/>
</dbReference>
<organism evidence="1 2">
    <name type="scientific">Vitis vinifera</name>
    <name type="common">Grape</name>
    <dbReference type="NCBI Taxonomy" id="29760"/>
    <lineage>
        <taxon>Eukaryota</taxon>
        <taxon>Viridiplantae</taxon>
        <taxon>Streptophyta</taxon>
        <taxon>Embryophyta</taxon>
        <taxon>Tracheophyta</taxon>
        <taxon>Spermatophyta</taxon>
        <taxon>Magnoliopsida</taxon>
        <taxon>eudicotyledons</taxon>
        <taxon>Gunneridae</taxon>
        <taxon>Pentapetalae</taxon>
        <taxon>rosids</taxon>
        <taxon>Vitales</taxon>
        <taxon>Vitaceae</taxon>
        <taxon>Viteae</taxon>
        <taxon>Vitis</taxon>
    </lineage>
</organism>
<dbReference type="AlphaFoldDB" id="A0A438EFZ8"/>